<keyword evidence="10" id="KW-1185">Reference proteome</keyword>
<keyword evidence="3" id="KW-0509">mRNA transport</keyword>
<keyword evidence="7" id="KW-0539">Nucleus</keyword>
<dbReference type="OrthoDB" id="341482at2759"/>
<feature type="region of interest" description="Disordered" evidence="8">
    <location>
        <begin position="332"/>
        <end position="356"/>
    </location>
</feature>
<keyword evidence="5" id="KW-0811">Translocation</keyword>
<dbReference type="STRING" id="1165861.A0A0L0VBF7"/>
<dbReference type="EMBL" id="AJIL01000080">
    <property type="protein sequence ID" value="KNE96610.1"/>
    <property type="molecule type" value="Genomic_DNA"/>
</dbReference>
<accession>A0A0L0VBF7</accession>
<evidence type="ECO:0000256" key="6">
    <source>
        <dbReference type="ARBA" id="ARBA00023132"/>
    </source>
</evidence>
<dbReference type="GO" id="GO:0017056">
    <property type="term" value="F:structural constituent of nuclear pore"/>
    <property type="evidence" value="ECO:0007669"/>
    <property type="project" value="InterPro"/>
</dbReference>
<feature type="region of interest" description="Disordered" evidence="8">
    <location>
        <begin position="829"/>
        <end position="853"/>
    </location>
</feature>
<evidence type="ECO:0000313" key="10">
    <source>
        <dbReference type="Proteomes" id="UP000054564"/>
    </source>
</evidence>
<evidence type="ECO:0000256" key="1">
    <source>
        <dbReference type="ARBA" id="ARBA00004567"/>
    </source>
</evidence>
<evidence type="ECO:0000256" key="8">
    <source>
        <dbReference type="SAM" id="MobiDB-lite"/>
    </source>
</evidence>
<feature type="region of interest" description="Disordered" evidence="8">
    <location>
        <begin position="203"/>
        <end position="236"/>
    </location>
</feature>
<comment type="subcellular location">
    <subcellularLocation>
        <location evidence="1">Nucleus</location>
        <location evidence="1">Nuclear pore complex</location>
    </subcellularLocation>
</comment>
<evidence type="ECO:0000256" key="7">
    <source>
        <dbReference type="ARBA" id="ARBA00023242"/>
    </source>
</evidence>
<dbReference type="GO" id="GO:0000055">
    <property type="term" value="P:ribosomal large subunit export from nucleus"/>
    <property type="evidence" value="ECO:0007669"/>
    <property type="project" value="InterPro"/>
</dbReference>
<dbReference type="PANTHER" id="PTHR13257:SF0">
    <property type="entry name" value="NUCLEAR PORE COMPLEX PROTEIN NUP88"/>
    <property type="match status" value="1"/>
</dbReference>
<feature type="compositionally biased region" description="Polar residues" evidence="8">
    <location>
        <begin position="216"/>
        <end position="232"/>
    </location>
</feature>
<dbReference type="InterPro" id="IPR036322">
    <property type="entry name" value="WD40_repeat_dom_sf"/>
</dbReference>
<dbReference type="GO" id="GO:0006606">
    <property type="term" value="P:protein import into nucleus"/>
    <property type="evidence" value="ECO:0007669"/>
    <property type="project" value="TreeGrafter"/>
</dbReference>
<evidence type="ECO:0000256" key="4">
    <source>
        <dbReference type="ARBA" id="ARBA00022927"/>
    </source>
</evidence>
<gene>
    <name evidence="9" type="ORF">PSTG_10169</name>
</gene>
<dbReference type="SUPFAM" id="SSF50978">
    <property type="entry name" value="WD40 repeat-like"/>
    <property type="match status" value="1"/>
</dbReference>
<reference evidence="10" key="1">
    <citation type="submission" date="2014-03" db="EMBL/GenBank/DDBJ databases">
        <title>The Genome Sequence of Puccinia striiformis f. sp. tritici PST-78.</title>
        <authorList>
            <consortium name="The Broad Institute Genome Sequencing Platform"/>
            <person name="Cuomo C."/>
            <person name="Hulbert S."/>
            <person name="Chen X."/>
            <person name="Walker B."/>
            <person name="Young S.K."/>
            <person name="Zeng Q."/>
            <person name="Gargeya S."/>
            <person name="Fitzgerald M."/>
            <person name="Haas B."/>
            <person name="Abouelleil A."/>
            <person name="Alvarado L."/>
            <person name="Arachchi H.M."/>
            <person name="Berlin A.M."/>
            <person name="Chapman S.B."/>
            <person name="Goldberg J."/>
            <person name="Griggs A."/>
            <person name="Gujja S."/>
            <person name="Hansen M."/>
            <person name="Howarth C."/>
            <person name="Imamovic A."/>
            <person name="Larimer J."/>
            <person name="McCowan C."/>
            <person name="Montmayeur A."/>
            <person name="Murphy C."/>
            <person name="Neiman D."/>
            <person name="Pearson M."/>
            <person name="Priest M."/>
            <person name="Roberts A."/>
            <person name="Saif S."/>
            <person name="Shea T."/>
            <person name="Sisk P."/>
            <person name="Sykes S."/>
            <person name="Wortman J."/>
            <person name="Nusbaum C."/>
            <person name="Birren B."/>
        </authorList>
    </citation>
    <scope>NUCLEOTIDE SEQUENCE [LARGE SCALE GENOMIC DNA]</scope>
    <source>
        <strain evidence="10">race PST-78</strain>
    </source>
</reference>
<organism evidence="9 10">
    <name type="scientific">Puccinia striiformis f. sp. tritici PST-78</name>
    <dbReference type="NCBI Taxonomy" id="1165861"/>
    <lineage>
        <taxon>Eukaryota</taxon>
        <taxon>Fungi</taxon>
        <taxon>Dikarya</taxon>
        <taxon>Basidiomycota</taxon>
        <taxon>Pucciniomycotina</taxon>
        <taxon>Pucciniomycetes</taxon>
        <taxon>Pucciniales</taxon>
        <taxon>Pucciniaceae</taxon>
        <taxon>Puccinia</taxon>
    </lineage>
</organism>
<evidence type="ECO:0000313" key="9">
    <source>
        <dbReference type="EMBL" id="KNE96610.1"/>
    </source>
</evidence>
<feature type="compositionally biased region" description="Acidic residues" evidence="8">
    <location>
        <begin position="334"/>
        <end position="345"/>
    </location>
</feature>
<dbReference type="PANTHER" id="PTHR13257">
    <property type="entry name" value="NUCLEOPORIN NUP84-RELATED"/>
    <property type="match status" value="1"/>
</dbReference>
<dbReference type="Proteomes" id="UP000054564">
    <property type="component" value="Unassembled WGS sequence"/>
</dbReference>
<name>A0A0L0VBF7_9BASI</name>
<keyword evidence="4" id="KW-0653">Protein transport</keyword>
<dbReference type="GO" id="GO:0006406">
    <property type="term" value="P:mRNA export from nucleus"/>
    <property type="evidence" value="ECO:0007669"/>
    <property type="project" value="TreeGrafter"/>
</dbReference>
<keyword evidence="2" id="KW-0813">Transport</keyword>
<keyword evidence="6" id="KW-0906">Nuclear pore complex</keyword>
<feature type="compositionally biased region" description="Basic and acidic residues" evidence="8">
    <location>
        <begin position="843"/>
        <end position="853"/>
    </location>
</feature>
<protein>
    <submittedName>
        <fullName evidence="9">Uncharacterized protein</fullName>
    </submittedName>
</protein>
<sequence length="896" mass="100090">MEQSEQEQEQEDYLSSLANHAIFNNSSKTFTIINQNQLILAVNQPEELRLLSLNNYKSNPKTTNYKILRPRPAVKKPITSLLANPSSRLLAICAIDQVAVLSLPRTEDHEHHTQIDCQATVIGHSNSLAVKKVLWHPWSHRASTLLILYDNGILHEYDVSRDALNPAQIIDFNSPYSLTSSAEYERHPSLISSFKQVSLSSSPFSSSNHHHPITSKRASSSADYPSHNSGTYGSEDKASSTAISICFGTGTGDWGPLTLYAIMMNGDMYAICPYLPKNAVIPLSYRNSLLFFLTAKLESITSNTADRMVEEVKVPLERSLDYLNSLSDVPDTSILDEEGEEGGGMEEDHGVGRNRRKEKFEATIKPVRQGPFLMTPSPIETNENEEETVSDLLHFRYSSFSSSSSTTHQINSTVDGSSNDGLGVFMIAYQTRIDVCLEVEKIEPKWTSTSDLEEKTTELPTLVTYECIDLDLTDQDSLDSDEEGMDSHRQLKMKIDERYQDTIYVSHRLGVDEISIQPWIESLIRGLSTEQDGGLSRIIQEKAGSLVTSIVQLAPSSTNSNNKSSVGMAGLSVIDDAYLGYCLMALTNDSQLIPIQLKHRPPVIDPEERPDISLQLVKSTPSTISMKRRSVSRPGSILGEKEWKIPRNLLESNRIQLSKPPPSSSSSTSNSLKYAKQISTQVDDYIRSLVESINSSQDRLQLQIQEFIYQIRKTNHIPNKLTGLDLHLDAQFVRIKNLHLKQKELLKKADVILQALVDFRNRDLSREEIKWFSELNRMKIEIFGPTLVTTSSIGGLGQTGTDDRVGLCSQIAQLKKQLGVIKASLRSTNNDKEGDMKNGNGFHKVDRSKGLDDHRQKIGESQLVPIRHKLEQANACLTIIHDQIGRINKAISSRSV</sequence>
<dbReference type="AlphaFoldDB" id="A0A0L0VBF7"/>
<dbReference type="GO" id="GO:0000056">
    <property type="term" value="P:ribosomal small subunit export from nucleus"/>
    <property type="evidence" value="ECO:0007669"/>
    <property type="project" value="InterPro"/>
</dbReference>
<dbReference type="InterPro" id="IPR019321">
    <property type="entry name" value="Nucleoporin_Nup88"/>
</dbReference>
<dbReference type="GO" id="GO:0005643">
    <property type="term" value="C:nuclear pore"/>
    <property type="evidence" value="ECO:0007669"/>
    <property type="project" value="UniProtKB-SubCell"/>
</dbReference>
<evidence type="ECO:0000256" key="3">
    <source>
        <dbReference type="ARBA" id="ARBA00022816"/>
    </source>
</evidence>
<proteinExistence type="predicted"/>
<comment type="caution">
    <text evidence="9">The sequence shown here is derived from an EMBL/GenBank/DDBJ whole genome shotgun (WGS) entry which is preliminary data.</text>
</comment>
<dbReference type="Pfam" id="PF10168">
    <property type="entry name" value="Nup88"/>
    <property type="match status" value="1"/>
</dbReference>
<evidence type="ECO:0000256" key="5">
    <source>
        <dbReference type="ARBA" id="ARBA00023010"/>
    </source>
</evidence>
<dbReference type="InterPro" id="IPR037700">
    <property type="entry name" value="NUP88/NUP82"/>
</dbReference>
<evidence type="ECO:0000256" key="2">
    <source>
        <dbReference type="ARBA" id="ARBA00022448"/>
    </source>
</evidence>